<accession>A0AAW4HDV9</accession>
<dbReference type="RefSeq" id="WP_206622907.1">
    <property type="nucleotide sequence ID" value="NZ_JAFKOQ010000010.1"/>
</dbReference>
<dbReference type="AlphaFoldDB" id="A0AAW4HDV9"/>
<sequence length="52" mass="5925">MTRSQFGRLPISEALHNPLHHSELRDYARQCWPPVANALQKALKKQGGDQTQ</sequence>
<comment type="caution">
    <text evidence="1">The sequence shown here is derived from an EMBL/GenBank/DDBJ whole genome shotgun (WGS) entry which is preliminary data.</text>
</comment>
<proteinExistence type="predicted"/>
<evidence type="ECO:0000313" key="1">
    <source>
        <dbReference type="EMBL" id="MBN8123180.1"/>
    </source>
</evidence>
<name>A0AAW4HDV9_VIBVL</name>
<protein>
    <submittedName>
        <fullName evidence="1">Uncharacterized protein</fullName>
    </submittedName>
</protein>
<evidence type="ECO:0000313" key="2">
    <source>
        <dbReference type="Proteomes" id="UP000664056"/>
    </source>
</evidence>
<gene>
    <name evidence="1" type="ORF">J0J18_15650</name>
</gene>
<reference evidence="1" key="1">
    <citation type="submission" date="2021-03" db="EMBL/GenBank/DDBJ databases">
        <title>Study of the foodborne Vibrio vulnificus isolates from China.</title>
        <authorList>
            <person name="Zheng Z."/>
            <person name="Ye L."/>
        </authorList>
    </citation>
    <scope>NUCLEOTIDE SEQUENCE</scope>
    <source>
        <strain evidence="1">Vv1582</strain>
    </source>
</reference>
<dbReference type="EMBL" id="JAFKOQ010000010">
    <property type="protein sequence ID" value="MBN8123180.1"/>
    <property type="molecule type" value="Genomic_DNA"/>
</dbReference>
<dbReference type="Proteomes" id="UP000664056">
    <property type="component" value="Unassembled WGS sequence"/>
</dbReference>
<organism evidence="1 2">
    <name type="scientific">Vibrio vulnificus</name>
    <dbReference type="NCBI Taxonomy" id="672"/>
    <lineage>
        <taxon>Bacteria</taxon>
        <taxon>Pseudomonadati</taxon>
        <taxon>Pseudomonadota</taxon>
        <taxon>Gammaproteobacteria</taxon>
        <taxon>Vibrionales</taxon>
        <taxon>Vibrionaceae</taxon>
        <taxon>Vibrio</taxon>
    </lineage>
</organism>